<dbReference type="InterPro" id="IPR004839">
    <property type="entry name" value="Aminotransferase_I/II_large"/>
</dbReference>
<dbReference type="Pfam" id="PF00155">
    <property type="entry name" value="Aminotran_1_2"/>
    <property type="match status" value="1"/>
</dbReference>
<dbReference type="Proteomes" id="UP000247569">
    <property type="component" value="Unassembled WGS sequence"/>
</dbReference>
<dbReference type="InterPro" id="IPR015421">
    <property type="entry name" value="PyrdxlP-dep_Trfase_major"/>
</dbReference>
<comment type="cofactor">
    <cofactor evidence="1 5">
        <name>pyridoxal 5'-phosphate</name>
        <dbReference type="ChEBI" id="CHEBI:597326"/>
    </cofactor>
</comment>
<keyword evidence="4 5" id="KW-0663">Pyridoxal phosphate</keyword>
<reference evidence="7 8" key="1">
    <citation type="submission" date="2018-05" db="EMBL/GenBank/DDBJ databases">
        <title>Genomic Encyclopedia of Type Strains, Phase IV (KMG-IV): sequencing the most valuable type-strain genomes for metagenomic binning, comparative biology and taxonomic classification.</title>
        <authorList>
            <person name="Goeker M."/>
        </authorList>
    </citation>
    <scope>NUCLEOTIDE SEQUENCE [LARGE SCALE GENOMIC DNA]</scope>
    <source>
        <strain evidence="7 8">DSM 44704</strain>
    </source>
</reference>
<dbReference type="EMBL" id="QJKF01000013">
    <property type="protein sequence ID" value="PXX58767.1"/>
    <property type="molecule type" value="Genomic_DNA"/>
</dbReference>
<dbReference type="AlphaFoldDB" id="A0A318JXX1"/>
<accession>A0A318JXX1</accession>
<dbReference type="OrthoDB" id="9809616at2"/>
<dbReference type="CDD" id="cd00609">
    <property type="entry name" value="AAT_like"/>
    <property type="match status" value="1"/>
</dbReference>
<evidence type="ECO:0000256" key="2">
    <source>
        <dbReference type="ARBA" id="ARBA00022576"/>
    </source>
</evidence>
<name>A0A318JXX1_9NOCA</name>
<dbReference type="GO" id="GO:0008483">
    <property type="term" value="F:transaminase activity"/>
    <property type="evidence" value="ECO:0007669"/>
    <property type="project" value="UniProtKB-KW"/>
</dbReference>
<dbReference type="InterPro" id="IPR015424">
    <property type="entry name" value="PyrdxlP-dep_Trfase"/>
</dbReference>
<dbReference type="RefSeq" id="WP_040739954.1">
    <property type="nucleotide sequence ID" value="NZ_QJKF01000013.1"/>
</dbReference>
<evidence type="ECO:0000259" key="6">
    <source>
        <dbReference type="Pfam" id="PF00155"/>
    </source>
</evidence>
<feature type="domain" description="Aminotransferase class I/classII large" evidence="6">
    <location>
        <begin position="10"/>
        <end position="329"/>
    </location>
</feature>
<dbReference type="PANTHER" id="PTHR43643:SF3">
    <property type="entry name" value="HISTIDINOL-PHOSPHATE AMINOTRANSFERASE"/>
    <property type="match status" value="1"/>
</dbReference>
<gene>
    <name evidence="7" type="ORF">DFR70_113102</name>
</gene>
<keyword evidence="3 7" id="KW-0808">Transferase</keyword>
<dbReference type="InterPro" id="IPR050106">
    <property type="entry name" value="HistidinolP_aminotransfase"/>
</dbReference>
<evidence type="ECO:0000256" key="1">
    <source>
        <dbReference type="ARBA" id="ARBA00001933"/>
    </source>
</evidence>
<comment type="similarity">
    <text evidence="5">Belongs to the class-II pyridoxal-phosphate-dependent aminotransferase family.</text>
</comment>
<evidence type="ECO:0000313" key="7">
    <source>
        <dbReference type="EMBL" id="PXX58767.1"/>
    </source>
</evidence>
<dbReference type="PANTHER" id="PTHR43643">
    <property type="entry name" value="HISTIDINOL-PHOSPHATE AMINOTRANSFERASE 2"/>
    <property type="match status" value="1"/>
</dbReference>
<dbReference type="GO" id="GO:0030170">
    <property type="term" value="F:pyridoxal phosphate binding"/>
    <property type="evidence" value="ECO:0007669"/>
    <property type="project" value="InterPro"/>
</dbReference>
<keyword evidence="8" id="KW-1185">Reference proteome</keyword>
<proteinExistence type="inferred from homology"/>
<dbReference type="InterPro" id="IPR001917">
    <property type="entry name" value="Aminotrans_II_pyridoxalP_BS"/>
</dbReference>
<comment type="caution">
    <text evidence="7">The sequence shown here is derived from an EMBL/GenBank/DDBJ whole genome shotgun (WGS) entry which is preliminary data.</text>
</comment>
<dbReference type="Gene3D" id="3.40.640.10">
    <property type="entry name" value="Type I PLP-dependent aspartate aminotransferase-like (Major domain)"/>
    <property type="match status" value="1"/>
</dbReference>
<keyword evidence="2 7" id="KW-0032">Aminotransferase</keyword>
<dbReference type="Gene3D" id="3.90.1150.10">
    <property type="entry name" value="Aspartate Aminotransferase, domain 1"/>
    <property type="match status" value="1"/>
</dbReference>
<evidence type="ECO:0000313" key="8">
    <source>
        <dbReference type="Proteomes" id="UP000247569"/>
    </source>
</evidence>
<dbReference type="PROSITE" id="PS00599">
    <property type="entry name" value="AA_TRANSFER_CLASS_2"/>
    <property type="match status" value="1"/>
</dbReference>
<sequence>MTEPTARLGLRLSLNENPYGPLPSVRAALSDALAGANRYPEFLPRRLPELIARRLGYPPDRVVVGAGATGVIMHILQEFVTPGAGVVMATPTFDGYPLLTDTVGGRVVEVPLTPHGHQDLAAIAAAVDHRTAVAVLCSPHNPTGTRLRHNAFADFLARTDPSVVVVLDEAYVDFVPPGERVDTATLLERHPNLVVTRTFSKAYGLAALRVGYAVGAAPLIARIRRWQLPFGTTALAEAGVRACYAAEHELALRTESITRECGRLTDGLRELGYLVPTSAANFVYLSGCAPAELDRLRVGFAREGIQVKHCATGIRITVGDPAATEAVVAAAR</sequence>
<evidence type="ECO:0000256" key="4">
    <source>
        <dbReference type="ARBA" id="ARBA00022898"/>
    </source>
</evidence>
<protein>
    <submittedName>
        <fullName evidence="7">Histidinol phosphate aminotransferase</fullName>
    </submittedName>
</protein>
<evidence type="ECO:0000256" key="5">
    <source>
        <dbReference type="RuleBase" id="RU003693"/>
    </source>
</evidence>
<organism evidence="7 8">
    <name type="scientific">Nocardia tenerifensis</name>
    <dbReference type="NCBI Taxonomy" id="228006"/>
    <lineage>
        <taxon>Bacteria</taxon>
        <taxon>Bacillati</taxon>
        <taxon>Actinomycetota</taxon>
        <taxon>Actinomycetes</taxon>
        <taxon>Mycobacteriales</taxon>
        <taxon>Nocardiaceae</taxon>
        <taxon>Nocardia</taxon>
    </lineage>
</organism>
<dbReference type="SUPFAM" id="SSF53383">
    <property type="entry name" value="PLP-dependent transferases"/>
    <property type="match status" value="1"/>
</dbReference>
<evidence type="ECO:0000256" key="3">
    <source>
        <dbReference type="ARBA" id="ARBA00022679"/>
    </source>
</evidence>
<dbReference type="InterPro" id="IPR015422">
    <property type="entry name" value="PyrdxlP-dep_Trfase_small"/>
</dbReference>